<organism evidence="2 3">
    <name type="scientific">Sphingobium boeckii</name>
    <dbReference type="NCBI Taxonomy" id="1082345"/>
    <lineage>
        <taxon>Bacteria</taxon>
        <taxon>Pseudomonadati</taxon>
        <taxon>Pseudomonadota</taxon>
        <taxon>Alphaproteobacteria</taxon>
        <taxon>Sphingomonadales</taxon>
        <taxon>Sphingomonadaceae</taxon>
        <taxon>Sphingobium</taxon>
    </lineage>
</organism>
<evidence type="ECO:0000313" key="3">
    <source>
        <dbReference type="Proteomes" id="UP000549617"/>
    </source>
</evidence>
<proteinExistence type="predicted"/>
<dbReference type="PANTHER" id="PTHR36173:SF1">
    <property type="entry name" value="RIBONUCLEASE VAPC22"/>
    <property type="match status" value="1"/>
</dbReference>
<dbReference type="Pfam" id="PF01850">
    <property type="entry name" value="PIN"/>
    <property type="match status" value="1"/>
</dbReference>
<gene>
    <name evidence="2" type="ORF">FHS49_003241</name>
</gene>
<dbReference type="InterPro" id="IPR052919">
    <property type="entry name" value="TA_system_RNase"/>
</dbReference>
<feature type="domain" description="PIN" evidence="1">
    <location>
        <begin position="4"/>
        <end position="119"/>
    </location>
</feature>
<dbReference type="RefSeq" id="WP_184020456.1">
    <property type="nucleotide sequence ID" value="NZ_JACIJC010000005.1"/>
</dbReference>
<reference evidence="2 3" key="1">
    <citation type="submission" date="2020-08" db="EMBL/GenBank/DDBJ databases">
        <title>Genomic Encyclopedia of Type Strains, Phase IV (KMG-IV): sequencing the most valuable type-strain genomes for metagenomic binning, comparative biology and taxonomic classification.</title>
        <authorList>
            <person name="Goeker M."/>
        </authorList>
    </citation>
    <scope>NUCLEOTIDE SEQUENCE [LARGE SCALE GENOMIC DNA]</scope>
    <source>
        <strain evidence="2 3">DSM 25079</strain>
    </source>
</reference>
<protein>
    <submittedName>
        <fullName evidence="2">PIN domain nuclease of toxin-antitoxin system</fullName>
    </submittedName>
</protein>
<evidence type="ECO:0000259" key="1">
    <source>
        <dbReference type="Pfam" id="PF01850"/>
    </source>
</evidence>
<dbReference type="Proteomes" id="UP000549617">
    <property type="component" value="Unassembled WGS sequence"/>
</dbReference>
<dbReference type="InterPro" id="IPR002716">
    <property type="entry name" value="PIN_dom"/>
</dbReference>
<sequence length="124" mass="13844">MDLLLDTQTIVWIISGDPRLSSAARQAMVAEDSRIFISAVTAFEFWDLEVRGRFPDAVRFSVACDTLSAGLLDFPAEAWSLIAALPMLHRDPVDRMLIAHAIHADLTLVTADTIMRDYPVKSLW</sequence>
<comment type="caution">
    <text evidence="2">The sequence shown here is derived from an EMBL/GenBank/DDBJ whole genome shotgun (WGS) entry which is preliminary data.</text>
</comment>
<evidence type="ECO:0000313" key="2">
    <source>
        <dbReference type="EMBL" id="MBB5687213.1"/>
    </source>
</evidence>
<dbReference type="PANTHER" id="PTHR36173">
    <property type="entry name" value="RIBONUCLEASE VAPC16-RELATED"/>
    <property type="match status" value="1"/>
</dbReference>
<dbReference type="InterPro" id="IPR041705">
    <property type="entry name" value="PIN_Sll0205"/>
</dbReference>
<dbReference type="CDD" id="cd09872">
    <property type="entry name" value="PIN_Sll0205-like"/>
    <property type="match status" value="1"/>
</dbReference>
<dbReference type="EMBL" id="JACIJC010000005">
    <property type="protein sequence ID" value="MBB5687213.1"/>
    <property type="molecule type" value="Genomic_DNA"/>
</dbReference>
<dbReference type="AlphaFoldDB" id="A0A7W9EFD9"/>
<name>A0A7W9EFD9_9SPHN</name>
<dbReference type="SUPFAM" id="SSF88723">
    <property type="entry name" value="PIN domain-like"/>
    <property type="match status" value="1"/>
</dbReference>
<dbReference type="InterPro" id="IPR029060">
    <property type="entry name" value="PIN-like_dom_sf"/>
</dbReference>
<dbReference type="Gene3D" id="3.40.50.1010">
    <property type="entry name" value="5'-nuclease"/>
    <property type="match status" value="1"/>
</dbReference>
<accession>A0A7W9EFD9</accession>
<keyword evidence="3" id="KW-1185">Reference proteome</keyword>